<feature type="region of interest" description="Disordered" evidence="4">
    <location>
        <begin position="323"/>
        <end position="366"/>
    </location>
</feature>
<dbReference type="InterPro" id="IPR013783">
    <property type="entry name" value="Ig-like_fold"/>
</dbReference>
<dbReference type="SUPFAM" id="SSF49299">
    <property type="entry name" value="PKD domain"/>
    <property type="match status" value="1"/>
</dbReference>
<keyword evidence="1 6" id="KW-0732">Signal</keyword>
<keyword evidence="5" id="KW-0472">Membrane</keyword>
<dbReference type="GO" id="GO:0042470">
    <property type="term" value="C:melanosome"/>
    <property type="evidence" value="ECO:0007669"/>
    <property type="project" value="TreeGrafter"/>
</dbReference>
<protein>
    <submittedName>
        <fullName evidence="9 10">Melanocyte protein PMEL isoform X1</fullName>
    </submittedName>
</protein>
<name>A0A6P5KJ72_PHACI</name>
<dbReference type="KEGG" id="pcw:110210907"/>
<comment type="similarity">
    <text evidence="3">Belongs to the PMEL/NMB family.</text>
</comment>
<evidence type="ECO:0000256" key="5">
    <source>
        <dbReference type="SAM" id="Phobius"/>
    </source>
</evidence>
<dbReference type="InterPro" id="IPR022409">
    <property type="entry name" value="PKD/Chitinase_dom"/>
</dbReference>
<dbReference type="GO" id="GO:0032438">
    <property type="term" value="P:melanosome organization"/>
    <property type="evidence" value="ECO:0007669"/>
    <property type="project" value="TreeGrafter"/>
</dbReference>
<feature type="domain" description="PKD" evidence="7">
    <location>
        <begin position="276"/>
        <end position="313"/>
    </location>
</feature>
<feature type="region of interest" description="Disordered" evidence="4">
    <location>
        <begin position="392"/>
        <end position="418"/>
    </location>
</feature>
<feature type="transmembrane region" description="Helical" evidence="5">
    <location>
        <begin position="627"/>
        <end position="647"/>
    </location>
</feature>
<keyword evidence="5" id="KW-1133">Transmembrane helix</keyword>
<feature type="compositionally biased region" description="Low complexity" evidence="4">
    <location>
        <begin position="352"/>
        <end position="366"/>
    </location>
</feature>
<dbReference type="GO" id="GO:0005886">
    <property type="term" value="C:plasma membrane"/>
    <property type="evidence" value="ECO:0007669"/>
    <property type="project" value="TreeGrafter"/>
</dbReference>
<dbReference type="CDD" id="cd00146">
    <property type="entry name" value="PKD"/>
    <property type="match status" value="1"/>
</dbReference>
<evidence type="ECO:0000256" key="2">
    <source>
        <dbReference type="ARBA" id="ARBA00023180"/>
    </source>
</evidence>
<feature type="signal peptide" evidence="6">
    <location>
        <begin position="1"/>
        <end position="36"/>
    </location>
</feature>
<evidence type="ECO:0000256" key="4">
    <source>
        <dbReference type="SAM" id="MobiDB-lite"/>
    </source>
</evidence>
<dbReference type="AlphaFoldDB" id="A0A6P5KJ72"/>
<dbReference type="PROSITE" id="PS50093">
    <property type="entry name" value="PKD"/>
    <property type="match status" value="1"/>
</dbReference>
<dbReference type="Pfam" id="PF26141">
    <property type="entry name" value="PMEL_NMB_N"/>
    <property type="match status" value="1"/>
</dbReference>
<feature type="compositionally biased region" description="Low complexity" evidence="4">
    <location>
        <begin position="392"/>
        <end position="406"/>
    </location>
</feature>
<dbReference type="PANTHER" id="PTHR11861:SF1">
    <property type="entry name" value="MELANOCYTE PROTEIN PMEL"/>
    <property type="match status" value="1"/>
</dbReference>
<dbReference type="CTD" id="6490"/>
<evidence type="ECO:0000259" key="7">
    <source>
        <dbReference type="PROSITE" id="PS50093"/>
    </source>
</evidence>
<evidence type="ECO:0000256" key="6">
    <source>
        <dbReference type="SAM" id="SignalP"/>
    </source>
</evidence>
<feature type="chain" id="PRO_5044648334" evidence="6">
    <location>
        <begin position="37"/>
        <end position="692"/>
    </location>
</feature>
<dbReference type="RefSeq" id="XP_020845649.1">
    <property type="nucleotide sequence ID" value="XM_020989990.1"/>
</dbReference>
<keyword evidence="2" id="KW-0325">Glycoprotein</keyword>
<dbReference type="Proteomes" id="UP000515140">
    <property type="component" value="Unplaced"/>
</dbReference>
<feature type="compositionally biased region" description="Polar residues" evidence="4">
    <location>
        <begin position="336"/>
        <end position="351"/>
    </location>
</feature>
<evidence type="ECO:0000313" key="10">
    <source>
        <dbReference type="RefSeq" id="XP_020845649.1"/>
    </source>
</evidence>
<keyword evidence="5" id="KW-0812">Transmembrane</keyword>
<gene>
    <name evidence="9 10" type="primary">PMEL</name>
</gene>
<dbReference type="Gene3D" id="2.60.40.10">
    <property type="entry name" value="Immunoglobulins"/>
    <property type="match status" value="1"/>
</dbReference>
<dbReference type="Pfam" id="PF20433">
    <property type="entry name" value="PKAT_KLD"/>
    <property type="match status" value="1"/>
</dbReference>
<dbReference type="SMART" id="SM00089">
    <property type="entry name" value="PKD"/>
    <property type="match status" value="1"/>
</dbReference>
<dbReference type="InterPro" id="IPR045219">
    <property type="entry name" value="PKAT"/>
</dbReference>
<proteinExistence type="inferred from homology"/>
<evidence type="ECO:0000313" key="8">
    <source>
        <dbReference type="Proteomes" id="UP000515140"/>
    </source>
</evidence>
<dbReference type="GeneID" id="110210907"/>
<dbReference type="Pfam" id="PF00801">
    <property type="entry name" value="PKD"/>
    <property type="match status" value="1"/>
</dbReference>
<reference evidence="9 10" key="1">
    <citation type="submission" date="2025-04" db="UniProtKB">
        <authorList>
            <consortium name="RefSeq"/>
        </authorList>
    </citation>
    <scope>IDENTIFICATION</scope>
    <source>
        <tissue evidence="9 10">Spleen</tissue>
    </source>
</reference>
<dbReference type="InterPro" id="IPR046846">
    <property type="entry name" value="PKAT_KLD"/>
</dbReference>
<dbReference type="InterPro" id="IPR059017">
    <property type="entry name" value="PMEL_NMB_N"/>
</dbReference>
<keyword evidence="8" id="KW-1185">Reference proteome</keyword>
<sequence length="692" mass="73313">MIVQLAERMRLGQMIWFCNTAMTCVLLTTIAADVTSVENMPNSGISRSKVPSEPGWKGVRNHPQADVWDSKLYPEWMEAGIQGRDCWRGGQVTLEVSNDAPTLTGAQVSFSIILHFPPSQKVLPNGHIIWAGNGSQVWGGQPVYPQGSDAACVFPDGKPCPSEAGPHRSFIYVWKTWGKYWQVLGGPVSKLSIETLGVATGPHTMEVTVYHHRGPRSYVPIARGLSAFTLTDQVPFSVSVSQLQALDGGERRFLRNQPLIFNLQLHDPSSYLSQADLSYTWNFGDGSGTLISRVPTVTHTYQVPGPVTAQVVLEAAIPLASCRTSPAPGTDPPSTQPLGTTDGRITTSEAPGTTAGEASTTMASGTTATEVLTEVAPGTTTRETQTIQVPGTTVGEVPTTGFPGTTAGEMPTVAPTSNTNEGISITDIIGNTTGIGQTVKSVDTSDTVVVNSGTSSAVPAEVPTIPSTTSLRPEATNLPGTTVLSAFPSAGTAVLALVRRQTPLDCILYRFGSFALTLDIVQGIESAEILQAVPVSEGDAIELTVSCQGGLPDEVCIEISSPGCQLPVQKLCQPVVLSPDCQLVLHQVLEGGAGIYCLNVSLADTNSLVMASTQLIVPRQEAGTQKAPLLIGIMLAIVAIALASLMYRRVKRGSVLPRSWLPRRTVHWLRLPPSFYPGPSGESSPLLNGHQV</sequence>
<dbReference type="PANTHER" id="PTHR11861">
    <property type="entry name" value="MELANOCYTE PROTEIN PMEL 17-RELATED"/>
    <property type="match status" value="1"/>
</dbReference>
<evidence type="ECO:0000256" key="1">
    <source>
        <dbReference type="ARBA" id="ARBA00022729"/>
    </source>
</evidence>
<feature type="region of interest" description="Disordered" evidence="4">
    <location>
        <begin position="41"/>
        <end position="61"/>
    </location>
</feature>
<dbReference type="InterPro" id="IPR000601">
    <property type="entry name" value="PKD_dom"/>
</dbReference>
<organism evidence="8 9">
    <name type="scientific">Phascolarctos cinereus</name>
    <name type="common">Koala</name>
    <dbReference type="NCBI Taxonomy" id="38626"/>
    <lineage>
        <taxon>Eukaryota</taxon>
        <taxon>Metazoa</taxon>
        <taxon>Chordata</taxon>
        <taxon>Craniata</taxon>
        <taxon>Vertebrata</taxon>
        <taxon>Euteleostomi</taxon>
        <taxon>Mammalia</taxon>
        <taxon>Metatheria</taxon>
        <taxon>Diprotodontia</taxon>
        <taxon>Phascolarctidae</taxon>
        <taxon>Phascolarctos</taxon>
    </lineage>
</organism>
<accession>A0A6P5KJ72</accession>
<evidence type="ECO:0000256" key="3">
    <source>
        <dbReference type="ARBA" id="ARBA00025776"/>
    </source>
</evidence>
<dbReference type="InterPro" id="IPR035986">
    <property type="entry name" value="PKD_dom_sf"/>
</dbReference>
<evidence type="ECO:0000313" key="9">
    <source>
        <dbReference type="RefSeq" id="XP_020845648.1"/>
    </source>
</evidence>
<dbReference type="RefSeq" id="XP_020845648.1">
    <property type="nucleotide sequence ID" value="XM_020989989.1"/>
</dbReference>